<dbReference type="Proteomes" id="UP001165498">
    <property type="component" value="Unassembled WGS sequence"/>
</dbReference>
<dbReference type="PANTHER" id="PTHR43596">
    <property type="entry name" value="ADP,ATP CARRIER PROTEIN"/>
    <property type="match status" value="1"/>
</dbReference>
<dbReference type="InterPro" id="IPR036259">
    <property type="entry name" value="MFS_trans_sf"/>
</dbReference>
<evidence type="ECO:0000256" key="3">
    <source>
        <dbReference type="ARBA" id="ARBA00023136"/>
    </source>
</evidence>
<feature type="transmembrane region" description="Helical" evidence="5">
    <location>
        <begin position="186"/>
        <end position="206"/>
    </location>
</feature>
<keyword evidence="1 5" id="KW-0812">Transmembrane</keyword>
<dbReference type="Gene3D" id="1.20.1250.20">
    <property type="entry name" value="MFS general substrate transporter like domains"/>
    <property type="match status" value="1"/>
</dbReference>
<feature type="transmembrane region" description="Helical" evidence="5">
    <location>
        <begin position="66"/>
        <end position="87"/>
    </location>
</feature>
<name>A0ABT1QVP1_9GAMM</name>
<accession>A0ABT1QVP1</accession>
<feature type="transmembrane region" description="Helical" evidence="5">
    <location>
        <begin position="403"/>
        <end position="424"/>
    </location>
</feature>
<keyword evidence="3 5" id="KW-0472">Membrane</keyword>
<dbReference type="EMBL" id="JANFQO010000016">
    <property type="protein sequence ID" value="MCQ4166356.1"/>
    <property type="molecule type" value="Genomic_DNA"/>
</dbReference>
<feature type="transmembrane region" description="Helical" evidence="5">
    <location>
        <begin position="313"/>
        <end position="344"/>
    </location>
</feature>
<dbReference type="SUPFAM" id="SSF103473">
    <property type="entry name" value="MFS general substrate transporter"/>
    <property type="match status" value="1"/>
</dbReference>
<evidence type="ECO:0000256" key="1">
    <source>
        <dbReference type="ARBA" id="ARBA00022692"/>
    </source>
</evidence>
<evidence type="ECO:0000256" key="2">
    <source>
        <dbReference type="ARBA" id="ARBA00022989"/>
    </source>
</evidence>
<evidence type="ECO:0000313" key="6">
    <source>
        <dbReference type="EMBL" id="MCQ4166356.1"/>
    </source>
</evidence>
<feature type="transmembrane region" description="Helical" evidence="5">
    <location>
        <begin position="99"/>
        <end position="116"/>
    </location>
</feature>
<feature type="transmembrane region" description="Helical" evidence="5">
    <location>
        <begin position="157"/>
        <end position="180"/>
    </location>
</feature>
<keyword evidence="7" id="KW-1185">Reference proteome</keyword>
<dbReference type="Pfam" id="PF07690">
    <property type="entry name" value="MFS_1"/>
    <property type="match status" value="1"/>
</dbReference>
<organism evidence="6 7">
    <name type="scientific">Tahibacter harae</name>
    <dbReference type="NCBI Taxonomy" id="2963937"/>
    <lineage>
        <taxon>Bacteria</taxon>
        <taxon>Pseudomonadati</taxon>
        <taxon>Pseudomonadota</taxon>
        <taxon>Gammaproteobacteria</taxon>
        <taxon>Lysobacterales</taxon>
        <taxon>Rhodanobacteraceae</taxon>
        <taxon>Tahibacter</taxon>
    </lineage>
</organism>
<feature type="transmembrane region" description="Helical" evidence="5">
    <location>
        <begin position="243"/>
        <end position="263"/>
    </location>
</feature>
<dbReference type="InterPro" id="IPR011701">
    <property type="entry name" value="MFS"/>
</dbReference>
<feature type="transmembrane region" description="Helical" evidence="5">
    <location>
        <begin position="29"/>
        <end position="46"/>
    </location>
</feature>
<feature type="transmembrane region" description="Helical" evidence="5">
    <location>
        <begin position="122"/>
        <end position="145"/>
    </location>
</feature>
<protein>
    <submittedName>
        <fullName evidence="6">MFS transporter</fullName>
    </submittedName>
</protein>
<keyword evidence="2 5" id="KW-1133">Transmembrane helix</keyword>
<evidence type="ECO:0000313" key="7">
    <source>
        <dbReference type="Proteomes" id="UP001165498"/>
    </source>
</evidence>
<dbReference type="PANTHER" id="PTHR43596:SF1">
    <property type="entry name" value="ADP,ATP CARRIER PROTEIN"/>
    <property type="match status" value="1"/>
</dbReference>
<proteinExistence type="predicted"/>
<sequence length="458" mass="48558">MSSSASAGHSSALQGRLARLFNVAPEETPAVFAGVAVFFLLFAGYFMLRPVREAMGIAGGVQNLSWLFTGTFVATVAVVPLFGWVAAKVPRRRILPCTYAFLAATLVAFGLGFLFVRDDAHIARAFYIWLSVFNLLAVSVAWAVLADLFAMGQAKRLFPLMAAGSSFGGLVGPLLGVLLVGRIGQAGLLLLSATLIVGSAAAAWRLQCWRDRHPLHAGEAVARARPLGGNPLEGFSTVFRSRFLIGTAVFVLLMASINTFLYFEQARLVAAAYPLREDQIRVFGLIDSTVQTLAILSQLFITGRLAERLGVGVLLVGVALIMAGAFVWLAVAPVFGVLAVIMVIRRAGEYAFVRPGREMLFTTVPVDQKYKAKSFIDTVAYRGADAVSAWVKTGVDLLAQQPAVVALLGAGLALAWAATGGWLARMQPQAAAEASGDGAQSGTAAARFRTVQRPAPVG</sequence>
<evidence type="ECO:0000256" key="4">
    <source>
        <dbReference type="SAM" id="MobiDB-lite"/>
    </source>
</evidence>
<evidence type="ECO:0000256" key="5">
    <source>
        <dbReference type="SAM" id="Phobius"/>
    </source>
</evidence>
<feature type="region of interest" description="Disordered" evidence="4">
    <location>
        <begin position="434"/>
        <end position="458"/>
    </location>
</feature>
<comment type="caution">
    <text evidence="6">The sequence shown here is derived from an EMBL/GenBank/DDBJ whole genome shotgun (WGS) entry which is preliminary data.</text>
</comment>
<reference evidence="6" key="1">
    <citation type="submission" date="2022-07" db="EMBL/GenBank/DDBJ databases">
        <title>Tahibacter sp., a new gammaproteobacterium isolated from the silt sample collected at pig farm.</title>
        <authorList>
            <person name="Chen H."/>
        </authorList>
    </citation>
    <scope>NUCLEOTIDE SEQUENCE</scope>
    <source>
        <strain evidence="6">P2K</strain>
    </source>
</reference>
<dbReference type="RefSeq" id="WP_255915546.1">
    <property type="nucleotide sequence ID" value="NZ_JANFQO010000016.1"/>
</dbReference>
<gene>
    <name evidence="6" type="ORF">NM961_16680</name>
</gene>